<dbReference type="KEGG" id="mgk:FSB76_04690"/>
<evidence type="ECO:0008006" key="3">
    <source>
        <dbReference type="Google" id="ProtNLM"/>
    </source>
</evidence>
<keyword evidence="2" id="KW-1185">Reference proteome</keyword>
<sequence length="62" mass="7089">MTAVQIKEEIQKALNDMPETALADVLNFVKQFQTHPFDQSTLDNNLKKIMSEDKGLLERLAK</sequence>
<reference evidence="1 2" key="1">
    <citation type="journal article" date="2013" name="J. Microbiol.">
        <title>Mucilaginibacter ginsenosidivorax sp. nov., with ginsenoside converting activity isolated from sediment.</title>
        <authorList>
            <person name="Kim J.K."/>
            <person name="Choi T.E."/>
            <person name="Liu Q.M."/>
            <person name="Park H.Y."/>
            <person name="Yi T.H."/>
            <person name="Yoon M.H."/>
            <person name="Kim S.C."/>
            <person name="Im W.T."/>
        </authorList>
    </citation>
    <scope>NUCLEOTIDE SEQUENCE [LARGE SCALE GENOMIC DNA]</scope>
    <source>
        <strain evidence="1 2">KHI28</strain>
    </source>
</reference>
<dbReference type="EMBL" id="CP042437">
    <property type="protein sequence ID" value="QEC75268.1"/>
    <property type="molecule type" value="Genomic_DNA"/>
</dbReference>
<evidence type="ECO:0000313" key="1">
    <source>
        <dbReference type="EMBL" id="QEC75268.1"/>
    </source>
</evidence>
<dbReference type="OrthoDB" id="680759at2"/>
<gene>
    <name evidence="1" type="ORF">FSB76_04690</name>
</gene>
<proteinExistence type="predicted"/>
<evidence type="ECO:0000313" key="2">
    <source>
        <dbReference type="Proteomes" id="UP000321362"/>
    </source>
</evidence>
<name>A0A5B8VYA7_9SPHI</name>
<accession>A0A5B8VYA7</accession>
<dbReference type="RefSeq" id="WP_147052422.1">
    <property type="nucleotide sequence ID" value="NZ_CP042437.1"/>
</dbReference>
<protein>
    <recommendedName>
        <fullName evidence="3">DUF2281 domain-containing protein</fullName>
    </recommendedName>
</protein>
<dbReference type="AlphaFoldDB" id="A0A5B8VYA7"/>
<organism evidence="1 2">
    <name type="scientific">Mucilaginibacter ginsenosidivorax</name>
    <dbReference type="NCBI Taxonomy" id="862126"/>
    <lineage>
        <taxon>Bacteria</taxon>
        <taxon>Pseudomonadati</taxon>
        <taxon>Bacteroidota</taxon>
        <taxon>Sphingobacteriia</taxon>
        <taxon>Sphingobacteriales</taxon>
        <taxon>Sphingobacteriaceae</taxon>
        <taxon>Mucilaginibacter</taxon>
    </lineage>
</organism>
<dbReference type="Proteomes" id="UP000321362">
    <property type="component" value="Chromosome"/>
</dbReference>